<proteinExistence type="predicted"/>
<dbReference type="InParanoid" id="A0A6I9VL37"/>
<sequence>MAIGQKVLLLISFSLLIAFYGNLLCFAEVSYHTCKVRANIGKLDIDDFEKKRPARSTYAECFRICYALMTKTKYYTRTCLAGTTNYSRWFTIFDCPQHIRNPVLIADGIIPDEFTTKRPTKLCPGWKYPAD</sequence>
<reference evidence="2" key="2">
    <citation type="submission" date="2025-08" db="UniProtKB">
        <authorList>
            <consortium name="RefSeq"/>
        </authorList>
    </citation>
    <scope>IDENTIFICATION</scope>
    <source>
        <tissue evidence="2">Adult</tissue>
    </source>
</reference>
<evidence type="ECO:0000313" key="2">
    <source>
        <dbReference type="RefSeq" id="XP_011204468.2"/>
    </source>
</evidence>
<accession>A0A6I9VL37</accession>
<reference evidence="1" key="1">
    <citation type="submission" date="2025-05" db="UniProtKB">
        <authorList>
            <consortium name="RefSeq"/>
        </authorList>
    </citation>
    <scope>NUCLEOTIDE SEQUENCE [LARGE SCALE GENOMIC DNA]</scope>
</reference>
<gene>
    <name evidence="2" type="primary">LOC105227020</name>
</gene>
<dbReference type="OrthoDB" id="7946699at2759"/>
<protein>
    <submittedName>
        <fullName evidence="2">Uncharacterized protein LOC105227020</fullName>
    </submittedName>
</protein>
<dbReference type="Proteomes" id="UP001652620">
    <property type="component" value="Chromosome 2"/>
</dbReference>
<keyword evidence="1" id="KW-1185">Reference proteome</keyword>
<name>A0A6I9VL37_BACDO</name>
<dbReference type="GeneID" id="105227020"/>
<dbReference type="AlphaFoldDB" id="A0A6I9VL37"/>
<dbReference type="RefSeq" id="XP_011204468.2">
    <property type="nucleotide sequence ID" value="XM_011206166.3"/>
</dbReference>
<evidence type="ECO:0000313" key="1">
    <source>
        <dbReference type="Proteomes" id="UP001652620"/>
    </source>
</evidence>
<dbReference type="KEGG" id="bdr:105227020"/>
<organism evidence="1 2">
    <name type="scientific">Bactrocera dorsalis</name>
    <name type="common">Oriental fruit fly</name>
    <name type="synonym">Dacus dorsalis</name>
    <dbReference type="NCBI Taxonomy" id="27457"/>
    <lineage>
        <taxon>Eukaryota</taxon>
        <taxon>Metazoa</taxon>
        <taxon>Ecdysozoa</taxon>
        <taxon>Arthropoda</taxon>
        <taxon>Hexapoda</taxon>
        <taxon>Insecta</taxon>
        <taxon>Pterygota</taxon>
        <taxon>Neoptera</taxon>
        <taxon>Endopterygota</taxon>
        <taxon>Diptera</taxon>
        <taxon>Brachycera</taxon>
        <taxon>Muscomorpha</taxon>
        <taxon>Tephritoidea</taxon>
        <taxon>Tephritidae</taxon>
        <taxon>Bactrocera</taxon>
        <taxon>Bactrocera</taxon>
    </lineage>
</organism>